<evidence type="ECO:0000313" key="3">
    <source>
        <dbReference type="Proteomes" id="UP000281181"/>
    </source>
</evidence>
<dbReference type="Proteomes" id="UP000281181">
    <property type="component" value="Segment"/>
</dbReference>
<dbReference type="RefSeq" id="YP_009816151.1">
    <property type="nucleotide sequence ID" value="NC_048102.1"/>
</dbReference>
<keyword evidence="3" id="KW-1185">Reference proteome</keyword>
<dbReference type="KEGG" id="vg:55007385"/>
<dbReference type="GeneID" id="55007385"/>
<dbReference type="EMBL" id="MH920639">
    <property type="protein sequence ID" value="AYR01966.1"/>
    <property type="molecule type" value="Genomic_DNA"/>
</dbReference>
<sequence length="337" mass="36810">MAQSILRYPLQPPVTANQGDDDNQGATKAIDYLMLQRSRIKFEDNSSKYYGENLPGNKVERELNPRRCYLAMPQQLQTQYTPSYRQVNMGVMGVLGASALAGMDSGDFNTLAETIQGAAAGAVPEVALGAMAQAAGAMNQALGLAGNVDASSLLAIGKGKVFNPFQEQIFSNMNFRTHQFTFKFYSRSEQEARMVRMIVDYIKEGSLPIMGATGSLKSSGFGLDNNSQLQGQFSTISSNRFLEVPDKFDLKFIRLNADGSISDNSTDNEKSMHFNIFPSVCTGINVNYTPDGQYTSFKRVSGDMVQVPAIQLTVSFTETRIITQTDIGPVKDGRGGF</sequence>
<organism evidence="2 3">
    <name type="scientific">Synechococcus phage S-P4</name>
    <dbReference type="NCBI Taxonomy" id="2484640"/>
    <lineage>
        <taxon>Viruses</taxon>
        <taxon>Duplodnaviria</taxon>
        <taxon>Heunggongvirae</taxon>
        <taxon>Uroviricota</taxon>
        <taxon>Caudoviricetes</taxon>
        <taxon>Pantevenvirales</taxon>
        <taxon>Kyanoviridae</taxon>
        <taxon>Leucotheavirus</taxon>
        <taxon>Leucotheavirus sp4</taxon>
    </lineage>
</organism>
<reference evidence="2 3" key="1">
    <citation type="submission" date="2018-09" db="EMBL/GenBank/DDBJ databases">
        <authorList>
            <person name="You S."/>
        </authorList>
    </citation>
    <scope>NUCLEOTIDE SEQUENCE [LARGE SCALE GENOMIC DNA]</scope>
</reference>
<proteinExistence type="predicted"/>
<accession>A0A3G3M6B7</accession>
<protein>
    <submittedName>
        <fullName evidence="2">Baseplate tail tube cap</fullName>
    </submittedName>
</protein>
<name>A0A3G3M6B7_9CAUD</name>
<feature type="region of interest" description="Disordered" evidence="1">
    <location>
        <begin position="1"/>
        <end position="23"/>
    </location>
</feature>
<evidence type="ECO:0000313" key="2">
    <source>
        <dbReference type="EMBL" id="AYR01966.1"/>
    </source>
</evidence>
<evidence type="ECO:0000256" key="1">
    <source>
        <dbReference type="SAM" id="MobiDB-lite"/>
    </source>
</evidence>